<evidence type="ECO:0000256" key="3">
    <source>
        <dbReference type="ARBA" id="ARBA00023237"/>
    </source>
</evidence>
<keyword evidence="4" id="KW-0798">TonB box</keyword>
<evidence type="ECO:0000313" key="8">
    <source>
        <dbReference type="EMBL" id="AKH43943.1"/>
    </source>
</evidence>
<feature type="domain" description="TonB-dependent receptor plug" evidence="7">
    <location>
        <begin position="86"/>
        <end position="180"/>
    </location>
</feature>
<evidence type="ECO:0000259" key="6">
    <source>
        <dbReference type="Pfam" id="PF00593"/>
    </source>
</evidence>
<protein>
    <submittedName>
        <fullName evidence="8">TonB-dependent Receptor Plug Domain protein</fullName>
    </submittedName>
</protein>
<evidence type="ECO:0000256" key="1">
    <source>
        <dbReference type="ARBA" id="ARBA00004442"/>
    </source>
</evidence>
<keyword evidence="3" id="KW-0998">Cell outer membrane</keyword>
<evidence type="ECO:0000256" key="2">
    <source>
        <dbReference type="ARBA" id="ARBA00023136"/>
    </source>
</evidence>
<dbReference type="InterPro" id="IPR000531">
    <property type="entry name" value="Beta-barrel_TonB"/>
</dbReference>
<dbReference type="InterPro" id="IPR012910">
    <property type="entry name" value="Plug_dom"/>
</dbReference>
<evidence type="ECO:0000259" key="7">
    <source>
        <dbReference type="Pfam" id="PF07715"/>
    </source>
</evidence>
<dbReference type="Gene3D" id="2.170.130.10">
    <property type="entry name" value="TonB-dependent receptor, plug domain"/>
    <property type="match status" value="1"/>
</dbReference>
<keyword evidence="8" id="KW-0675">Receptor</keyword>
<dbReference type="PANTHER" id="PTHR40980">
    <property type="entry name" value="PLUG DOMAIN-CONTAINING PROTEIN"/>
    <property type="match status" value="1"/>
</dbReference>
<dbReference type="PANTHER" id="PTHR40980:SF5">
    <property type="entry name" value="TONB-DEPENDENT RECEPTOR"/>
    <property type="match status" value="1"/>
</dbReference>
<feature type="signal peptide" evidence="5">
    <location>
        <begin position="1"/>
        <end position="31"/>
    </location>
</feature>
<gene>
    <name evidence="8" type="ORF">WYH_02916</name>
</gene>
<dbReference type="EMBL" id="CP011452">
    <property type="protein sequence ID" value="AKH43943.1"/>
    <property type="molecule type" value="Genomic_DNA"/>
</dbReference>
<keyword evidence="9" id="KW-1185">Reference proteome</keyword>
<feature type="domain" description="TonB-dependent receptor-like beta-barrel" evidence="6">
    <location>
        <begin position="424"/>
        <end position="882"/>
    </location>
</feature>
<evidence type="ECO:0000313" key="9">
    <source>
        <dbReference type="Proteomes" id="UP000034392"/>
    </source>
</evidence>
<sequence length="938" mass="102112">MRGSSTMTTGKQLAGLLLLSTALSFPGVALAQDTQGNANSQKQAEQDPDAVLQGVEGDTQEAVEDPVISIPGGAIIVTGRVNRDPTRNAAQVVSVLSTEQIARTGEGDIAGALGRVTGLSVVGDGRVYVRGLGDRYSLAMLNGLPLPSPEPLSRVVPLDIFPTNVVASSLVQKTYSPNFPGEFGGGVINLTTRAVPDESFLTISGGLSGDTETTFENGLAYYGAGTDWTGFDNGIRDMPPVLRNFIDNSIADGLTVGDLDQGGVEDLARVLLPSQMSTLQKIGDLRPNFSVGMTAGTAFDVGADGRLGIVLTGSLSNNYRNRVISRQEAGPNDTTLARDESNFVTDNNMLVNAMLGIGYEFGDHVIRLTNLFIRDTVKQASLANFKDFNEFPDADLQEQKTGWFERQLIDTQAVGEFDFGALSLDLRGGFARTDREAPYNLNYVYARTNDANDPFGNVYRVDLSGAGQQALQETGANVSFSDLYEELWFGGIDATYEITPVLSITAGYAYTDTDRYSQRRGFQLRADVDLDFLNPDGDPDIPSLPPEVLPALEYVLAAAGTRSPTYLFNSATFNLFDIELLDFNESDPAFSAELTINAGYGQLQWTPTPNLTIQGGVRYEDATQSTTPIGQLNLGTAVSRSESYWLPGATITWEAMDDLQLRISGSKTIARPQFRELVRQVYFDPETNRQFSGNPYLVDSELLNGEARAEYYLGGQSRVSLAGFYKEIDNPIEAYIFSVAGDQRVGYANAPKASIYGAEADFQYFMDLYDWGGWFETKQLVFLANYTYTSSELSVGDNDTVTVIVGENVIPGAQASSYFRDGARLVGQSDHLINLQLGLEDTDRLQQLTVLLSYASDRVSLRGFNTLPDVIEKPGVQLDLVARQGIDLFGADAEFKLEARNLLGTDHQEYQINSQGLRFENNSYDVGRRFSASLSITF</sequence>
<keyword evidence="5" id="KW-0732">Signal</keyword>
<dbReference type="Pfam" id="PF07715">
    <property type="entry name" value="Plug"/>
    <property type="match status" value="1"/>
</dbReference>
<comment type="subcellular location">
    <subcellularLocation>
        <location evidence="1 4">Cell outer membrane</location>
    </subcellularLocation>
</comment>
<reference evidence="8" key="1">
    <citation type="submission" date="2015-05" db="EMBL/GenBank/DDBJ databases">
        <title>The complete genome of Altererythrobacter atlanticus strain 26DY36.</title>
        <authorList>
            <person name="Wu Y.-H."/>
            <person name="Cheng H."/>
            <person name="Wu X.-W."/>
        </authorList>
    </citation>
    <scope>NUCLEOTIDE SEQUENCE [LARGE SCALE GENOMIC DNA]</scope>
    <source>
        <strain evidence="8">26DY36</strain>
    </source>
</reference>
<name>A0A0F7KUC9_9SPHN</name>
<dbReference type="SUPFAM" id="SSF56935">
    <property type="entry name" value="Porins"/>
    <property type="match status" value="1"/>
</dbReference>
<dbReference type="AlphaFoldDB" id="A0A0F7KUC9"/>
<dbReference type="GO" id="GO:0009279">
    <property type="term" value="C:cell outer membrane"/>
    <property type="evidence" value="ECO:0007669"/>
    <property type="project" value="UniProtKB-SubCell"/>
</dbReference>
<accession>A0A0F7KUC9</accession>
<dbReference type="InterPro" id="IPR036942">
    <property type="entry name" value="Beta-barrel_TonB_sf"/>
</dbReference>
<dbReference type="STRING" id="1267766.WYH_02916"/>
<evidence type="ECO:0000256" key="4">
    <source>
        <dbReference type="RuleBase" id="RU003357"/>
    </source>
</evidence>
<feature type="chain" id="PRO_5002517993" evidence="5">
    <location>
        <begin position="32"/>
        <end position="938"/>
    </location>
</feature>
<dbReference type="Pfam" id="PF00593">
    <property type="entry name" value="TonB_dep_Rec_b-barrel"/>
    <property type="match status" value="1"/>
</dbReference>
<dbReference type="PATRIC" id="fig|1267766.3.peg.2954"/>
<dbReference type="Gene3D" id="2.40.170.20">
    <property type="entry name" value="TonB-dependent receptor, beta-barrel domain"/>
    <property type="match status" value="1"/>
</dbReference>
<proteinExistence type="inferred from homology"/>
<comment type="similarity">
    <text evidence="4">Belongs to the TonB-dependent receptor family.</text>
</comment>
<dbReference type="Proteomes" id="UP000034392">
    <property type="component" value="Chromosome"/>
</dbReference>
<evidence type="ECO:0000256" key="5">
    <source>
        <dbReference type="SAM" id="SignalP"/>
    </source>
</evidence>
<keyword evidence="2 4" id="KW-0472">Membrane</keyword>
<dbReference type="KEGG" id="aay:WYH_02916"/>
<dbReference type="InterPro" id="IPR037066">
    <property type="entry name" value="Plug_dom_sf"/>
</dbReference>
<organism evidence="8 9">
    <name type="scientific">Croceibacterium atlanticum</name>
    <dbReference type="NCBI Taxonomy" id="1267766"/>
    <lineage>
        <taxon>Bacteria</taxon>
        <taxon>Pseudomonadati</taxon>
        <taxon>Pseudomonadota</taxon>
        <taxon>Alphaproteobacteria</taxon>
        <taxon>Sphingomonadales</taxon>
        <taxon>Erythrobacteraceae</taxon>
        <taxon>Croceibacterium</taxon>
    </lineage>
</organism>